<proteinExistence type="predicted"/>
<evidence type="ECO:0000313" key="1">
    <source>
        <dbReference type="EMBL" id="ART82386.1"/>
    </source>
</evidence>
<dbReference type="KEGG" id="opf:CBP31_06915"/>
<protein>
    <submittedName>
        <fullName evidence="1">Uncharacterized protein</fullName>
    </submittedName>
</protein>
<accession>A0A1Y0D5E3</accession>
<reference evidence="1 2" key="1">
    <citation type="journal article" date="2014" name="Int. J. Syst. Evol. Microbiol.">
        <title>Oceanisphaera profunda sp. nov., a marine bacterium isolated from deep-sea sediment, and emended description of the genus Oceanisphaera.</title>
        <authorList>
            <person name="Xu Z."/>
            <person name="Zhang X.Y."/>
            <person name="Su H.N."/>
            <person name="Yu Z.C."/>
            <person name="Liu C."/>
            <person name="Li H."/>
            <person name="Chen X.L."/>
            <person name="Song X.Y."/>
            <person name="Xie B.B."/>
            <person name="Qin Q.L."/>
            <person name="Zhou B.C."/>
            <person name="Shi M."/>
            <person name="Huang Y."/>
            <person name="Zhang Y.Z."/>
        </authorList>
    </citation>
    <scope>NUCLEOTIDE SEQUENCE [LARGE SCALE GENOMIC DNA]</scope>
    <source>
        <strain evidence="1 2">SM1222</strain>
    </source>
</reference>
<dbReference type="EMBL" id="CP021377">
    <property type="protein sequence ID" value="ART82386.1"/>
    <property type="molecule type" value="Genomic_DNA"/>
</dbReference>
<keyword evidence="2" id="KW-1185">Reference proteome</keyword>
<evidence type="ECO:0000313" key="2">
    <source>
        <dbReference type="Proteomes" id="UP000243937"/>
    </source>
</evidence>
<gene>
    <name evidence="1" type="ORF">CBP31_06915</name>
</gene>
<dbReference type="AlphaFoldDB" id="A0A1Y0D5E3"/>
<sequence length="239" mass="26779">MQEQALFSTDGDEYIILLTNPHHIALAPLALNGIQQWDSLQAEGLTDAMIDESPVVILLEPSEAELSRLARANRRGFWLAVLPFDSSAAQRAALTERVDHLVLAHRDQFKLLVRDLTELITRKGLIATDLYDIRTVLNSGQGISHYHSGTSLPCLDTGNIGSYMSDTFDHYFPHNRLAVLSVLTIDLMTFTWDDFSAYGDYFIYLNKSIHGYLAPTTRNAHSGELMRVGCFVVQEAKRP</sequence>
<dbReference type="Proteomes" id="UP000243937">
    <property type="component" value="Chromosome"/>
</dbReference>
<name>A0A1Y0D5E3_9GAMM</name>
<organism evidence="1 2">
    <name type="scientific">Oceanisphaera profunda</name>
    <dbReference type="NCBI Taxonomy" id="1416627"/>
    <lineage>
        <taxon>Bacteria</taxon>
        <taxon>Pseudomonadati</taxon>
        <taxon>Pseudomonadota</taxon>
        <taxon>Gammaproteobacteria</taxon>
        <taxon>Aeromonadales</taxon>
        <taxon>Aeromonadaceae</taxon>
        <taxon>Oceanisphaera</taxon>
    </lineage>
</organism>
<dbReference type="RefSeq" id="WP_087035767.1">
    <property type="nucleotide sequence ID" value="NZ_CP021377.1"/>
</dbReference>